<organism evidence="1 2">
    <name type="scientific">Photobacterium kishitanii</name>
    <dbReference type="NCBI Taxonomy" id="318456"/>
    <lineage>
        <taxon>Bacteria</taxon>
        <taxon>Pseudomonadati</taxon>
        <taxon>Pseudomonadota</taxon>
        <taxon>Gammaproteobacteria</taxon>
        <taxon>Vibrionales</taxon>
        <taxon>Vibrionaceae</taxon>
        <taxon>Photobacterium</taxon>
    </lineage>
</organism>
<gene>
    <name evidence="1" type="ORF">C9J27_05740</name>
</gene>
<dbReference type="Proteomes" id="UP000241426">
    <property type="component" value="Unassembled WGS sequence"/>
</dbReference>
<evidence type="ECO:0000313" key="2">
    <source>
        <dbReference type="Proteomes" id="UP000241426"/>
    </source>
</evidence>
<sequence length="184" mass="21735">MDALNSFKLNIEVSDKYRSNKNKRARTKKRTTTEKRTSIDNTSTVRLCIESAKRYTSKREWIRNDPRSHNMAKKLGIIPLCSRNFPTLKSWDKTSCFNEALKYTTRTQWYKSSPSSYIRASHNKWLDECCTHMITIRKRRSLGECINDAKQFSNCSEWRKGNPNSYRAAQFHDGWLSECKKIFE</sequence>
<reference evidence="1 2" key="1">
    <citation type="submission" date="2018-01" db="EMBL/GenBank/DDBJ databases">
        <title>Whole genome sequencing of Histamine producing bacteria.</title>
        <authorList>
            <person name="Butler K."/>
        </authorList>
    </citation>
    <scope>NUCLEOTIDE SEQUENCE [LARGE SCALE GENOMIC DNA]</scope>
    <source>
        <strain evidence="1 2">FS-7.2</strain>
    </source>
</reference>
<dbReference type="EMBL" id="PYNF01000003">
    <property type="protein sequence ID" value="PSV00639.1"/>
    <property type="molecule type" value="Genomic_DNA"/>
</dbReference>
<name>A0A2T3KLT8_9GAMM</name>
<protein>
    <submittedName>
        <fullName evidence="1">Uncharacterized protein</fullName>
    </submittedName>
</protein>
<accession>A0A2T3KLT8</accession>
<comment type="caution">
    <text evidence="1">The sequence shown here is derived from an EMBL/GenBank/DDBJ whole genome shotgun (WGS) entry which is preliminary data.</text>
</comment>
<evidence type="ECO:0000313" key="1">
    <source>
        <dbReference type="EMBL" id="PSV00639.1"/>
    </source>
</evidence>
<dbReference type="AlphaFoldDB" id="A0A2T3KLT8"/>
<proteinExistence type="predicted"/>